<proteinExistence type="predicted"/>
<name>A0ABN7TBI8_OIKDI</name>
<dbReference type="InterPro" id="IPR036259">
    <property type="entry name" value="MFS_trans_sf"/>
</dbReference>
<feature type="transmembrane region" description="Helical" evidence="1">
    <location>
        <begin position="247"/>
        <end position="268"/>
    </location>
</feature>
<gene>
    <name evidence="2" type="ORF">OKIOD_LOCUS15820</name>
</gene>
<keyword evidence="1" id="KW-0812">Transmembrane</keyword>
<feature type="transmembrane region" description="Helical" evidence="1">
    <location>
        <begin position="31"/>
        <end position="51"/>
    </location>
</feature>
<keyword evidence="3" id="KW-1185">Reference proteome</keyword>
<dbReference type="Proteomes" id="UP001158576">
    <property type="component" value="Chromosome 2"/>
</dbReference>
<dbReference type="PANTHER" id="PTHR11360">
    <property type="entry name" value="MONOCARBOXYLATE TRANSPORTER"/>
    <property type="match status" value="1"/>
</dbReference>
<evidence type="ECO:0000313" key="2">
    <source>
        <dbReference type="EMBL" id="CAG5112888.1"/>
    </source>
</evidence>
<evidence type="ECO:0000256" key="1">
    <source>
        <dbReference type="SAM" id="Phobius"/>
    </source>
</evidence>
<evidence type="ECO:0000313" key="3">
    <source>
        <dbReference type="Proteomes" id="UP001158576"/>
    </source>
</evidence>
<feature type="transmembrane region" description="Helical" evidence="1">
    <location>
        <begin position="190"/>
        <end position="211"/>
    </location>
</feature>
<feature type="transmembrane region" description="Helical" evidence="1">
    <location>
        <begin position="92"/>
        <end position="112"/>
    </location>
</feature>
<reference evidence="2 3" key="1">
    <citation type="submission" date="2021-04" db="EMBL/GenBank/DDBJ databases">
        <authorList>
            <person name="Bliznina A."/>
        </authorList>
    </citation>
    <scope>NUCLEOTIDE SEQUENCE [LARGE SCALE GENOMIC DNA]</scope>
</reference>
<dbReference type="InterPro" id="IPR050327">
    <property type="entry name" value="Proton-linked_MCT"/>
</dbReference>
<dbReference type="Gene3D" id="1.20.1250.20">
    <property type="entry name" value="MFS general substrate transporter like domains"/>
    <property type="match status" value="1"/>
</dbReference>
<organism evidence="2 3">
    <name type="scientific">Oikopleura dioica</name>
    <name type="common">Tunicate</name>
    <dbReference type="NCBI Taxonomy" id="34765"/>
    <lineage>
        <taxon>Eukaryota</taxon>
        <taxon>Metazoa</taxon>
        <taxon>Chordata</taxon>
        <taxon>Tunicata</taxon>
        <taxon>Appendicularia</taxon>
        <taxon>Copelata</taxon>
        <taxon>Oikopleuridae</taxon>
        <taxon>Oikopleura</taxon>
    </lineage>
</organism>
<protein>
    <submittedName>
        <fullName evidence="2">Oidioi.mRNA.OKI2018_I69.chr2.g7055.t1.cds</fullName>
    </submittedName>
</protein>
<dbReference type="SUPFAM" id="SSF103473">
    <property type="entry name" value="MFS general substrate transporter"/>
    <property type="match status" value="1"/>
</dbReference>
<feature type="transmembrane region" description="Helical" evidence="1">
    <location>
        <begin position="160"/>
        <end position="184"/>
    </location>
</feature>
<keyword evidence="1" id="KW-0472">Membrane</keyword>
<sequence length="288" mass="32087">MGPLCYLGAPFGAFIVGPLTNWLIKMFAWPGAMLICIGLGFHKLISAQFFIDQPDAPTRQNNFSKIAPEKNVFARIWILFKLNLAALQKNDYFPRMLLLTVTTNSFVVTLIFSQVVNIMNEYGLDRESIAQIMMVEAACDLFSRPFWGALAKSGMKPVDLLVLDAFLWIACALTFTFSTTYWSFLAGHVLLGIAVSGFGGFKQVLIIRLLGQENQPKFLVVDQLLCCPITLLTPQLSIYLGSLIGDLSFLFKLSCIGSFVYLGTILSLRKDIIAKEKKKEEVQELTSS</sequence>
<feature type="transmembrane region" description="Helical" evidence="1">
    <location>
        <begin position="6"/>
        <end position="24"/>
    </location>
</feature>
<dbReference type="PANTHER" id="PTHR11360:SF303">
    <property type="entry name" value="MAJOR FACILITATOR SUPERFAMILY (MFS) PROFILE DOMAIN-CONTAINING PROTEIN"/>
    <property type="match status" value="1"/>
</dbReference>
<keyword evidence="1" id="KW-1133">Transmembrane helix</keyword>
<dbReference type="EMBL" id="OU015567">
    <property type="protein sequence ID" value="CAG5112888.1"/>
    <property type="molecule type" value="Genomic_DNA"/>
</dbReference>
<accession>A0ABN7TBI8</accession>